<proteinExistence type="predicted"/>
<protein>
    <submittedName>
        <fullName evidence="1 3">Uncharacterized protein</fullName>
    </submittedName>
</protein>
<dbReference type="AlphaFoldDB" id="A0A0R3R747"/>
<accession>A0A0R3R747</accession>
<sequence length="84" mass="9605">MNRYRVLVFAAFMFISATSVLPWNLFINAHEYYHYKLRNVTENATLSDEKDDTELQRSYEGWVTLTGGVSCAFGSGINFLVTGR</sequence>
<keyword evidence="2" id="KW-1185">Reference proteome</keyword>
<organism evidence="3">
    <name type="scientific">Brugia timori</name>
    <dbReference type="NCBI Taxonomy" id="42155"/>
    <lineage>
        <taxon>Eukaryota</taxon>
        <taxon>Metazoa</taxon>
        <taxon>Ecdysozoa</taxon>
        <taxon>Nematoda</taxon>
        <taxon>Chromadorea</taxon>
        <taxon>Rhabditida</taxon>
        <taxon>Spirurina</taxon>
        <taxon>Spiruromorpha</taxon>
        <taxon>Filarioidea</taxon>
        <taxon>Onchocercidae</taxon>
        <taxon>Brugia</taxon>
    </lineage>
</organism>
<dbReference type="Proteomes" id="UP000280834">
    <property type="component" value="Unassembled WGS sequence"/>
</dbReference>
<evidence type="ECO:0000313" key="1">
    <source>
        <dbReference type="EMBL" id="VDO46980.1"/>
    </source>
</evidence>
<evidence type="ECO:0000313" key="2">
    <source>
        <dbReference type="Proteomes" id="UP000280834"/>
    </source>
</evidence>
<gene>
    <name evidence="1" type="ORF">BTMF_LOCUS13834</name>
</gene>
<evidence type="ECO:0000313" key="3">
    <source>
        <dbReference type="WBParaSite" id="BTMF_0001584501-mRNA-1"/>
    </source>
</evidence>
<dbReference type="EMBL" id="UZAG01020518">
    <property type="protein sequence ID" value="VDO46980.1"/>
    <property type="molecule type" value="Genomic_DNA"/>
</dbReference>
<name>A0A0R3R747_9BILA</name>
<dbReference type="WBParaSite" id="BTMF_0001584501-mRNA-1">
    <property type="protein sequence ID" value="BTMF_0001584501-mRNA-1"/>
    <property type="gene ID" value="BTMF_0001584501"/>
</dbReference>
<reference evidence="1 2" key="2">
    <citation type="submission" date="2018-11" db="EMBL/GenBank/DDBJ databases">
        <authorList>
            <consortium name="Pathogen Informatics"/>
        </authorList>
    </citation>
    <scope>NUCLEOTIDE SEQUENCE [LARGE SCALE GENOMIC DNA]</scope>
</reference>
<dbReference type="STRING" id="42155.A0A0R3R747"/>
<reference evidence="3" key="1">
    <citation type="submission" date="2017-02" db="UniProtKB">
        <authorList>
            <consortium name="WormBaseParasite"/>
        </authorList>
    </citation>
    <scope>IDENTIFICATION</scope>
</reference>